<dbReference type="GO" id="GO:0005576">
    <property type="term" value="C:extracellular region"/>
    <property type="evidence" value="ECO:0007669"/>
    <property type="project" value="TreeGrafter"/>
</dbReference>
<evidence type="ECO:0000256" key="2">
    <source>
        <dbReference type="ARBA" id="ARBA00023295"/>
    </source>
</evidence>
<evidence type="ECO:0000313" key="4">
    <source>
        <dbReference type="EMBL" id="KAF3439940.1"/>
    </source>
</evidence>
<dbReference type="InterPro" id="IPR050542">
    <property type="entry name" value="Glycosyl_Hydrlase18_Chitinase"/>
</dbReference>
<evidence type="ECO:0000256" key="1">
    <source>
        <dbReference type="ARBA" id="ARBA00022801"/>
    </source>
</evidence>
<dbReference type="AlphaFoldDB" id="A0A8K0DZ10"/>
<proteinExistence type="predicted"/>
<keyword evidence="1" id="KW-0378">Hydrolase</keyword>
<dbReference type="PANTHER" id="PTHR45708">
    <property type="entry name" value="ENDOCHITINASE"/>
    <property type="match status" value="1"/>
</dbReference>
<evidence type="ECO:0000313" key="5">
    <source>
        <dbReference type="Proteomes" id="UP000796880"/>
    </source>
</evidence>
<accession>A0A8K0DZ10</accession>
<keyword evidence="2" id="KW-0326">Glycosidase</keyword>
<reference evidence="4" key="1">
    <citation type="submission" date="2020-03" db="EMBL/GenBank/DDBJ databases">
        <title>A high-quality chromosome-level genome assembly of a woody plant with both climbing and erect habits, Rhamnella rubrinervis.</title>
        <authorList>
            <person name="Lu Z."/>
            <person name="Yang Y."/>
            <person name="Zhu X."/>
            <person name="Sun Y."/>
        </authorList>
    </citation>
    <scope>NUCLEOTIDE SEQUENCE</scope>
    <source>
        <strain evidence="4">BYM</strain>
        <tissue evidence="4">Leaf</tissue>
    </source>
</reference>
<dbReference type="OrthoDB" id="6020543at2759"/>
<evidence type="ECO:0008006" key="6">
    <source>
        <dbReference type="Google" id="ProtNLM"/>
    </source>
</evidence>
<comment type="caution">
    <text evidence="4">The sequence shown here is derived from an EMBL/GenBank/DDBJ whole genome shotgun (WGS) entry which is preliminary data.</text>
</comment>
<dbReference type="GO" id="GO:0004568">
    <property type="term" value="F:chitinase activity"/>
    <property type="evidence" value="ECO:0007669"/>
    <property type="project" value="TreeGrafter"/>
</dbReference>
<feature type="chain" id="PRO_5035438288" description="GH18 domain-containing protein" evidence="3">
    <location>
        <begin position="27"/>
        <end position="170"/>
    </location>
</feature>
<dbReference type="Gene3D" id="3.20.20.80">
    <property type="entry name" value="Glycosidases"/>
    <property type="match status" value="1"/>
</dbReference>
<dbReference type="EMBL" id="VOIH02000008">
    <property type="protein sequence ID" value="KAF3439940.1"/>
    <property type="molecule type" value="Genomic_DNA"/>
</dbReference>
<dbReference type="Proteomes" id="UP000796880">
    <property type="component" value="Unassembled WGS sequence"/>
</dbReference>
<evidence type="ECO:0000256" key="3">
    <source>
        <dbReference type="SAM" id="SignalP"/>
    </source>
</evidence>
<dbReference type="SUPFAM" id="SSF51445">
    <property type="entry name" value="(Trans)glycosidases"/>
    <property type="match status" value="1"/>
</dbReference>
<keyword evidence="3" id="KW-0732">Signal</keyword>
<name>A0A8K0DZ10_9ROSA</name>
<dbReference type="InterPro" id="IPR017853">
    <property type="entry name" value="GH"/>
</dbReference>
<keyword evidence="5" id="KW-1185">Reference proteome</keyword>
<feature type="signal peptide" evidence="3">
    <location>
        <begin position="1"/>
        <end position="26"/>
    </location>
</feature>
<dbReference type="PANTHER" id="PTHR45708:SF49">
    <property type="entry name" value="ENDOCHITINASE"/>
    <property type="match status" value="1"/>
</dbReference>
<gene>
    <name evidence="4" type="ORF">FNV43_RR18218</name>
</gene>
<protein>
    <recommendedName>
        <fullName evidence="6">GH18 domain-containing protein</fullName>
    </recommendedName>
</protein>
<sequence>MALEVAVLSVSYMSMVLLMLAKHSIAGEVAIYWEEFPCLARSAMLSWMESISEIETGTSHFYDDLANSLDYVWIQFYNNPSCQYTSGDVIKLERARKLWTSNITASDTTKIFLWLPAAPKVALTGFIPVDELTSKVLPWIKGSINYGGAVLWFKYYDDQTGYSTSIKTLV</sequence>
<organism evidence="4 5">
    <name type="scientific">Rhamnella rubrinervis</name>
    <dbReference type="NCBI Taxonomy" id="2594499"/>
    <lineage>
        <taxon>Eukaryota</taxon>
        <taxon>Viridiplantae</taxon>
        <taxon>Streptophyta</taxon>
        <taxon>Embryophyta</taxon>
        <taxon>Tracheophyta</taxon>
        <taxon>Spermatophyta</taxon>
        <taxon>Magnoliopsida</taxon>
        <taxon>eudicotyledons</taxon>
        <taxon>Gunneridae</taxon>
        <taxon>Pentapetalae</taxon>
        <taxon>rosids</taxon>
        <taxon>fabids</taxon>
        <taxon>Rosales</taxon>
        <taxon>Rhamnaceae</taxon>
        <taxon>rhamnoid group</taxon>
        <taxon>Rhamneae</taxon>
        <taxon>Rhamnella</taxon>
    </lineage>
</organism>